<accession>A0A8C5Q7R5</accession>
<evidence type="ECO:0000313" key="3">
    <source>
        <dbReference type="Ensembl" id="ENSLLEP00000034311.1"/>
    </source>
</evidence>
<dbReference type="Proteomes" id="UP000694569">
    <property type="component" value="Unplaced"/>
</dbReference>
<keyword evidence="1" id="KW-0732">Signal</keyword>
<feature type="domain" description="NIDO" evidence="2">
    <location>
        <begin position="97"/>
        <end position="234"/>
    </location>
</feature>
<protein>
    <recommendedName>
        <fullName evidence="2">NIDO domain-containing protein</fullName>
    </recommendedName>
</protein>
<dbReference type="PANTHER" id="PTHR13802:SF59">
    <property type="entry name" value="SUSHI DOMAIN-CONTAINING PROTEIN 2"/>
    <property type="match status" value="1"/>
</dbReference>
<dbReference type="InterPro" id="IPR003886">
    <property type="entry name" value="NIDO_dom"/>
</dbReference>
<dbReference type="Pfam" id="PF06119">
    <property type="entry name" value="NIDO"/>
    <property type="match status" value="1"/>
</dbReference>
<reference evidence="3" key="1">
    <citation type="submission" date="2025-08" db="UniProtKB">
        <authorList>
            <consortium name="Ensembl"/>
        </authorList>
    </citation>
    <scope>IDENTIFICATION</scope>
</reference>
<evidence type="ECO:0000256" key="1">
    <source>
        <dbReference type="SAM" id="SignalP"/>
    </source>
</evidence>
<evidence type="ECO:0000259" key="2">
    <source>
        <dbReference type="PROSITE" id="PS51220"/>
    </source>
</evidence>
<dbReference type="OrthoDB" id="6236007at2759"/>
<reference evidence="3" key="2">
    <citation type="submission" date="2025-09" db="UniProtKB">
        <authorList>
            <consortium name="Ensembl"/>
        </authorList>
    </citation>
    <scope>IDENTIFICATION</scope>
</reference>
<sequence length="301" mass="33526">MHSLLLLLSVLTRCLGQSPRVGESIYPYGLSVGDKETSRKDDGASPEIPISEHFTFFGKRYRSLYVNNNGVISFGVNVSEYTPDPFPLADGRPFVAPLWTDVDNSKSGHVYYRESTDPALLQRINKDMAVYFPNLHYKATWAFVATWDKVPYYKSSSNKTNTFQAILHTDTRRSFIMLLYGEITWTTGGASGGNLLTGLGGIPAQNLLDAPLMLAGNKETEHTPHRCIYRVVATLFHILGSEKRSHNKKDPEASHVAEGGHDSLTHGMSPLLLHRHLVEHPSSFQNSSPSLAKYAEKSKYI</sequence>
<evidence type="ECO:0000313" key="4">
    <source>
        <dbReference type="Proteomes" id="UP000694569"/>
    </source>
</evidence>
<proteinExistence type="predicted"/>
<dbReference type="InterPro" id="IPR051495">
    <property type="entry name" value="Epithelial_Barrier/Signaling"/>
</dbReference>
<dbReference type="SMART" id="SM00539">
    <property type="entry name" value="NIDO"/>
    <property type="match status" value="1"/>
</dbReference>
<dbReference type="Ensembl" id="ENSLLET00000035617.1">
    <property type="protein sequence ID" value="ENSLLEP00000034311.1"/>
    <property type="gene ID" value="ENSLLEG00000021696.1"/>
</dbReference>
<keyword evidence="4" id="KW-1185">Reference proteome</keyword>
<dbReference type="GeneTree" id="ENSGT00940000164679"/>
<name>A0A8C5Q7R5_9ANUR</name>
<dbReference type="GO" id="GO:0007160">
    <property type="term" value="P:cell-matrix adhesion"/>
    <property type="evidence" value="ECO:0007669"/>
    <property type="project" value="InterPro"/>
</dbReference>
<organism evidence="3 4">
    <name type="scientific">Leptobrachium leishanense</name>
    <name type="common">Leishan spiny toad</name>
    <dbReference type="NCBI Taxonomy" id="445787"/>
    <lineage>
        <taxon>Eukaryota</taxon>
        <taxon>Metazoa</taxon>
        <taxon>Chordata</taxon>
        <taxon>Craniata</taxon>
        <taxon>Vertebrata</taxon>
        <taxon>Euteleostomi</taxon>
        <taxon>Amphibia</taxon>
        <taxon>Batrachia</taxon>
        <taxon>Anura</taxon>
        <taxon>Pelobatoidea</taxon>
        <taxon>Megophryidae</taxon>
        <taxon>Leptobrachium</taxon>
    </lineage>
</organism>
<feature type="signal peptide" evidence="1">
    <location>
        <begin position="1"/>
        <end position="16"/>
    </location>
</feature>
<feature type="chain" id="PRO_5034737766" description="NIDO domain-containing protein" evidence="1">
    <location>
        <begin position="17"/>
        <end position="301"/>
    </location>
</feature>
<dbReference type="PANTHER" id="PTHR13802">
    <property type="entry name" value="MUCIN 4-RELATED"/>
    <property type="match status" value="1"/>
</dbReference>
<dbReference type="AlphaFoldDB" id="A0A8C5Q7R5"/>
<dbReference type="PROSITE" id="PS51220">
    <property type="entry name" value="NIDO"/>
    <property type="match status" value="1"/>
</dbReference>